<protein>
    <submittedName>
        <fullName evidence="2">Uncharacterized protein</fullName>
    </submittedName>
</protein>
<evidence type="ECO:0000313" key="2">
    <source>
        <dbReference type="EMBL" id="KKE82211.1"/>
    </source>
</evidence>
<reference evidence="2 3" key="1">
    <citation type="journal article" date="2015" name="BMC Genomics">
        <title>Genome mining reveals unlocked bioactive potential of marine Gram-negative bacteria.</title>
        <authorList>
            <person name="Machado H."/>
            <person name="Sonnenschein E.C."/>
            <person name="Melchiorsen J."/>
            <person name="Gram L."/>
        </authorList>
    </citation>
    <scope>NUCLEOTIDE SEQUENCE [LARGE SCALE GENOMIC DNA]</scope>
    <source>
        <strain evidence="2 3">S4054</strain>
    </source>
</reference>
<name>A0A0F6A8P1_9GAMM</name>
<gene>
    <name evidence="2" type="ORF">N479_19125</name>
</gene>
<feature type="signal peptide" evidence="1">
    <location>
        <begin position="1"/>
        <end position="18"/>
    </location>
</feature>
<dbReference type="Proteomes" id="UP000033434">
    <property type="component" value="Unassembled WGS sequence"/>
</dbReference>
<comment type="caution">
    <text evidence="2">The sequence shown here is derived from an EMBL/GenBank/DDBJ whole genome shotgun (WGS) entry which is preliminary data.</text>
</comment>
<organism evidence="2 3">
    <name type="scientific">Pseudoalteromonas luteoviolacea S4054</name>
    <dbReference type="NCBI Taxonomy" id="1129367"/>
    <lineage>
        <taxon>Bacteria</taxon>
        <taxon>Pseudomonadati</taxon>
        <taxon>Pseudomonadota</taxon>
        <taxon>Gammaproteobacteria</taxon>
        <taxon>Alteromonadales</taxon>
        <taxon>Pseudoalteromonadaceae</taxon>
        <taxon>Pseudoalteromonas</taxon>
    </lineage>
</organism>
<evidence type="ECO:0000313" key="3">
    <source>
        <dbReference type="Proteomes" id="UP000033434"/>
    </source>
</evidence>
<feature type="chain" id="PRO_5002499041" evidence="1">
    <location>
        <begin position="19"/>
        <end position="100"/>
    </location>
</feature>
<accession>A0A0F6A8P1</accession>
<proteinExistence type="predicted"/>
<dbReference type="PATRIC" id="fig|1129367.4.peg.3887"/>
<dbReference type="AlphaFoldDB" id="A0A0F6A8P1"/>
<evidence type="ECO:0000256" key="1">
    <source>
        <dbReference type="SAM" id="SignalP"/>
    </source>
</evidence>
<keyword evidence="1" id="KW-0732">Signal</keyword>
<dbReference type="EMBL" id="AUXW01000167">
    <property type="protein sequence ID" value="KKE82211.1"/>
    <property type="molecule type" value="Genomic_DNA"/>
</dbReference>
<sequence>MRVIIFLSLISASFLSSASDIYFRGSKCKADNNVKDVYFRDTTIFDQKFPKHEALASLKQTLLTKAYDQISSGKSYVIQSLRFKQDEEKLRVGKSLEVLN</sequence>